<dbReference type="InterPro" id="IPR008271">
    <property type="entry name" value="Ser/Thr_kinase_AS"/>
</dbReference>
<evidence type="ECO:0000259" key="2">
    <source>
        <dbReference type="PROSITE" id="PS50011"/>
    </source>
</evidence>
<organism evidence="3 4">
    <name type="scientific">Oikopleura dioica</name>
    <name type="common">Tunicate</name>
    <dbReference type="NCBI Taxonomy" id="34765"/>
    <lineage>
        <taxon>Eukaryota</taxon>
        <taxon>Metazoa</taxon>
        <taxon>Chordata</taxon>
        <taxon>Tunicata</taxon>
        <taxon>Appendicularia</taxon>
        <taxon>Copelata</taxon>
        <taxon>Oikopleuridae</taxon>
        <taxon>Oikopleura</taxon>
    </lineage>
</organism>
<dbReference type="Proteomes" id="UP001158576">
    <property type="component" value="Chromosome PAR"/>
</dbReference>
<dbReference type="PROSITE" id="PS50011">
    <property type="entry name" value="PROTEIN_KINASE_DOM"/>
    <property type="match status" value="1"/>
</dbReference>
<keyword evidence="4" id="KW-1185">Reference proteome</keyword>
<evidence type="ECO:0000313" key="4">
    <source>
        <dbReference type="Proteomes" id="UP001158576"/>
    </source>
</evidence>
<dbReference type="Pfam" id="PF00069">
    <property type="entry name" value="Pkinase"/>
    <property type="match status" value="1"/>
</dbReference>
<sequence length="332" mass="39111">MELSIAEGQIINIRRSTSKEKVPMFLIKDMLAHGGFGGIYVARDLTRDREIVLKMESHKAKHPQLEIEKEIYSLIYDRKTQFIPHFPMFHRFQQKVKLDFLGENEKKESNLFNLLAIERLGPNLYHILRRSKKRKFHLEENRGKFKEGISLKAVMEIAVQCFECIEFLHEKKVVHRDIKPDNFVVGLIGTSKRSVVHLVDFGLAKKYESKNVFMPKEAKYCTGTDSYMSLHVQASRRNPSLRDDCISLCYTLFELYRGVLWWSKLKIENKKEKVKKIIELKHAQLKQGVQEEFPEMKQIQNILENCYAMAFTEFPNYEMFRTQLRGCTTDYS</sequence>
<dbReference type="PROSITE" id="PS00108">
    <property type="entry name" value="PROTEIN_KINASE_ST"/>
    <property type="match status" value="1"/>
</dbReference>
<dbReference type="Gene3D" id="1.10.510.10">
    <property type="entry name" value="Transferase(Phosphotransferase) domain 1"/>
    <property type="match status" value="1"/>
</dbReference>
<dbReference type="PANTHER" id="PTHR11909">
    <property type="entry name" value="CASEIN KINASE-RELATED"/>
    <property type="match status" value="1"/>
</dbReference>
<protein>
    <recommendedName>
        <fullName evidence="1">non-specific serine/threonine protein kinase</fullName>
        <ecNumber evidence="1">2.7.11.1</ecNumber>
    </recommendedName>
</protein>
<dbReference type="SUPFAM" id="SSF56112">
    <property type="entry name" value="Protein kinase-like (PK-like)"/>
    <property type="match status" value="1"/>
</dbReference>
<dbReference type="SMART" id="SM00220">
    <property type="entry name" value="S_TKc"/>
    <property type="match status" value="1"/>
</dbReference>
<feature type="domain" description="Protein kinase" evidence="2">
    <location>
        <begin position="25"/>
        <end position="332"/>
    </location>
</feature>
<gene>
    <name evidence="3" type="ORF">OKIOD_LOCUS4302</name>
</gene>
<dbReference type="InterPro" id="IPR050235">
    <property type="entry name" value="CK1_Ser-Thr_kinase"/>
</dbReference>
<dbReference type="EMBL" id="OU015568">
    <property type="protein sequence ID" value="CAG5090873.1"/>
    <property type="molecule type" value="Genomic_DNA"/>
</dbReference>
<reference evidence="3 4" key="1">
    <citation type="submission" date="2021-04" db="EMBL/GenBank/DDBJ databases">
        <authorList>
            <person name="Bliznina A."/>
        </authorList>
    </citation>
    <scope>NUCLEOTIDE SEQUENCE [LARGE SCALE GENOMIC DNA]</scope>
</reference>
<evidence type="ECO:0000256" key="1">
    <source>
        <dbReference type="ARBA" id="ARBA00012513"/>
    </source>
</evidence>
<dbReference type="InterPro" id="IPR000719">
    <property type="entry name" value="Prot_kinase_dom"/>
</dbReference>
<accession>A0ABN7S1I9</accession>
<dbReference type="InterPro" id="IPR011009">
    <property type="entry name" value="Kinase-like_dom_sf"/>
</dbReference>
<dbReference type="EC" id="2.7.11.1" evidence="1"/>
<proteinExistence type="predicted"/>
<name>A0ABN7S1I9_OIKDI</name>
<evidence type="ECO:0000313" key="3">
    <source>
        <dbReference type="EMBL" id="CAG5090873.1"/>
    </source>
</evidence>